<evidence type="ECO:0000256" key="6">
    <source>
        <dbReference type="ARBA" id="ARBA00023136"/>
    </source>
</evidence>
<evidence type="ECO:0000313" key="8">
    <source>
        <dbReference type="EMBL" id="KAF2609272.1"/>
    </source>
</evidence>
<name>A0A8S9LRW1_BRACR</name>
<sequence>MASSVVSLSLKTPLKANSFRKYNLTPLPSLRRISCCSTREISLKSRYRVALPATCKQRRSVELFTRCGVSSNDFPAEKERSFGEWVEFLGEAVSTAFPVWVSLGCLLGLVKPSAFNWVTTDLTIIGLTVTMLGMGMTLTLDDLRGALKMPKELFAGFVLQYSVGFVFQCSVLVHAKELANISSHIIHPPLLLSPNVINMPHLPLVENHLKRLSNVFAVKITPHVRPISVNRKNLPSHRQQNKLRNQLLRKLIRPINIIPTSSNNWQTIRSPIRHHKHLRPCLGRRVRIGREKLRGLVVTHERVLVSLPVNLIGTHVDKPPYLACHLTGLEEDVGPVDVVLGELEAVAEGVVDVGLSGEVHDGVDAFRDEEVVDEVRAGDVAFHELEAGRVFRRVKVLEVGAVVELVEYHDLVVRVGPDEPVRHVGGDETGCSGDENVLGRVRRHLDDNNNNNNNQETNFHALLQ</sequence>
<dbReference type="InterPro" id="IPR038770">
    <property type="entry name" value="Na+/solute_symporter_sf"/>
</dbReference>
<dbReference type="AlphaFoldDB" id="A0A8S9LRW1"/>
<evidence type="ECO:0000313" key="9">
    <source>
        <dbReference type="Proteomes" id="UP000712281"/>
    </source>
</evidence>
<keyword evidence="4" id="KW-0812">Transmembrane</keyword>
<dbReference type="GO" id="GO:0009941">
    <property type="term" value="C:chloroplast envelope"/>
    <property type="evidence" value="ECO:0007669"/>
    <property type="project" value="UniProtKB-SubCell"/>
</dbReference>
<proteinExistence type="inferred from homology"/>
<dbReference type="EMBL" id="QGKW02000276">
    <property type="protein sequence ID" value="KAF2609272.1"/>
    <property type="molecule type" value="Genomic_DNA"/>
</dbReference>
<dbReference type="PANTHER" id="PTHR10361">
    <property type="entry name" value="SODIUM-BILE ACID COTRANSPORTER"/>
    <property type="match status" value="1"/>
</dbReference>
<dbReference type="Pfam" id="PF01758">
    <property type="entry name" value="SBF"/>
    <property type="match status" value="1"/>
</dbReference>
<dbReference type="InterPro" id="IPR002657">
    <property type="entry name" value="BilAc:Na_symport/Acr3"/>
</dbReference>
<comment type="similarity">
    <text evidence="3">Belongs to the bile acid:sodium symporter (BASS) (TC 2.A.28) family.</text>
</comment>
<dbReference type="PANTHER" id="PTHR10361:SF28">
    <property type="entry name" value="P3 PROTEIN-RELATED"/>
    <property type="match status" value="1"/>
</dbReference>
<comment type="caution">
    <text evidence="8">The sequence shown here is derived from an EMBL/GenBank/DDBJ whole genome shotgun (WGS) entry which is preliminary data.</text>
</comment>
<evidence type="ECO:0000256" key="2">
    <source>
        <dbReference type="ARBA" id="ARBA00004141"/>
    </source>
</evidence>
<keyword evidence="6" id="KW-0472">Membrane</keyword>
<evidence type="ECO:0000256" key="4">
    <source>
        <dbReference type="ARBA" id="ARBA00022692"/>
    </source>
</evidence>
<evidence type="ECO:0000256" key="5">
    <source>
        <dbReference type="ARBA" id="ARBA00022989"/>
    </source>
</evidence>
<evidence type="ECO:0000256" key="1">
    <source>
        <dbReference type="ARBA" id="ARBA00004119"/>
    </source>
</evidence>
<reference evidence="8" key="1">
    <citation type="submission" date="2019-12" db="EMBL/GenBank/DDBJ databases">
        <title>Genome sequencing and annotation of Brassica cretica.</title>
        <authorList>
            <person name="Studholme D.J."/>
            <person name="Sarris P.F."/>
        </authorList>
    </citation>
    <scope>NUCLEOTIDE SEQUENCE</scope>
    <source>
        <strain evidence="8">PFS-001/15</strain>
        <tissue evidence="8">Leaf</tissue>
    </source>
</reference>
<dbReference type="InterPro" id="IPR004710">
    <property type="entry name" value="Bilac:Na_transpt"/>
</dbReference>
<protein>
    <submittedName>
        <fullName evidence="8">Uncharacterized protein</fullName>
    </submittedName>
</protein>
<keyword evidence="5" id="KW-1133">Transmembrane helix</keyword>
<evidence type="ECO:0000256" key="7">
    <source>
        <dbReference type="SAM" id="MobiDB-lite"/>
    </source>
</evidence>
<evidence type="ECO:0000256" key="3">
    <source>
        <dbReference type="ARBA" id="ARBA00006528"/>
    </source>
</evidence>
<feature type="region of interest" description="Disordered" evidence="7">
    <location>
        <begin position="445"/>
        <end position="464"/>
    </location>
</feature>
<comment type="subcellular location">
    <subcellularLocation>
        <location evidence="2">Membrane</location>
        <topology evidence="2">Multi-pass membrane protein</topology>
    </subcellularLocation>
    <subcellularLocation>
        <location evidence="1">Plastid</location>
        <location evidence="1">Chloroplast envelope</location>
    </subcellularLocation>
</comment>
<organism evidence="8 9">
    <name type="scientific">Brassica cretica</name>
    <name type="common">Mustard</name>
    <dbReference type="NCBI Taxonomy" id="69181"/>
    <lineage>
        <taxon>Eukaryota</taxon>
        <taxon>Viridiplantae</taxon>
        <taxon>Streptophyta</taxon>
        <taxon>Embryophyta</taxon>
        <taxon>Tracheophyta</taxon>
        <taxon>Spermatophyta</taxon>
        <taxon>Magnoliopsida</taxon>
        <taxon>eudicotyledons</taxon>
        <taxon>Gunneridae</taxon>
        <taxon>Pentapetalae</taxon>
        <taxon>rosids</taxon>
        <taxon>malvids</taxon>
        <taxon>Brassicales</taxon>
        <taxon>Brassicaceae</taxon>
        <taxon>Brassiceae</taxon>
        <taxon>Brassica</taxon>
    </lineage>
</organism>
<dbReference type="Gene3D" id="1.20.1530.20">
    <property type="match status" value="1"/>
</dbReference>
<dbReference type="Proteomes" id="UP000712281">
    <property type="component" value="Unassembled WGS sequence"/>
</dbReference>
<accession>A0A8S9LRW1</accession>
<gene>
    <name evidence="8" type="ORF">F2Q68_00046671</name>
</gene>
<dbReference type="GO" id="GO:0016020">
    <property type="term" value="C:membrane"/>
    <property type="evidence" value="ECO:0007669"/>
    <property type="project" value="UniProtKB-SubCell"/>
</dbReference>